<sequence length="175" mass="20712">MANPNLTKGNNYFRNEKYKEAIKAYSKIDKSSTSYPYALFNIGECYFQQGKFIEAIKYYSQISDNHFSLYQSALFNCGSSFYNLDKYAEAIEMYSKIRKNSNYYQKAQYYLRECQFEALEMADKTDKSMISYIEKNFNLMEYILEEETSFNILCLEKDTNFSILGENFVLMDIPE</sequence>
<dbReference type="Pfam" id="PF12895">
    <property type="entry name" value="ANAPC3"/>
    <property type="match status" value="1"/>
</dbReference>
<reference evidence="1 2" key="1">
    <citation type="submission" date="2015-01" db="EMBL/GenBank/DDBJ databases">
        <title>Genome Sequencing of Rickettsiales.</title>
        <authorList>
            <person name="Daugherty S.C."/>
            <person name="Su Q."/>
            <person name="Abolude K."/>
            <person name="Beier-Sexton M."/>
            <person name="Carlyon J.A."/>
            <person name="Carter R."/>
            <person name="Day N.P."/>
            <person name="Dumler S.J."/>
            <person name="Dyachenko V."/>
            <person name="Godinez A."/>
            <person name="Kurtti T.J."/>
            <person name="Lichay M."/>
            <person name="Mullins K.E."/>
            <person name="Ott S."/>
            <person name="Pappas-Brown V."/>
            <person name="Paris D.H."/>
            <person name="Patel P."/>
            <person name="Richards A.L."/>
            <person name="Sadzewicz L."/>
            <person name="Sears K."/>
            <person name="Seidman D."/>
            <person name="Sengamalay N."/>
            <person name="Stenos J."/>
            <person name="Tallon L.J."/>
            <person name="Vincent G."/>
            <person name="Fraser C.M."/>
            <person name="Munderloh U."/>
            <person name="Dunning-Hotopp J.C."/>
        </authorList>
    </citation>
    <scope>NUCLEOTIDE SEQUENCE [LARGE SCALE GENOMIC DNA]</scope>
    <source>
        <strain evidence="1 2">Pedreira</strain>
    </source>
</reference>
<dbReference type="Proteomes" id="UP000033475">
    <property type="component" value="Unassembled WGS sequence"/>
</dbReference>
<dbReference type="AlphaFoldDB" id="A0A0F3MSQ3"/>
<dbReference type="PATRIC" id="fig|1359196.3.peg.840"/>
<dbReference type="RefSeq" id="WP_011270756.1">
    <property type="nucleotide sequence ID" value="NZ_LANQ01000001.1"/>
</dbReference>
<evidence type="ECO:0000313" key="1">
    <source>
        <dbReference type="EMBL" id="KJV58482.1"/>
    </source>
</evidence>
<dbReference type="Gene3D" id="1.25.40.10">
    <property type="entry name" value="Tetratricopeptide repeat domain"/>
    <property type="match status" value="2"/>
</dbReference>
<name>A0A0F3MSQ3_RICFI</name>
<proteinExistence type="predicted"/>
<dbReference type="InterPro" id="IPR019734">
    <property type="entry name" value="TPR_rpt"/>
</dbReference>
<gene>
    <name evidence="1" type="ORF">RFEPED_0863</name>
</gene>
<evidence type="ECO:0000313" key="2">
    <source>
        <dbReference type="Proteomes" id="UP000033475"/>
    </source>
</evidence>
<dbReference type="SUPFAM" id="SSF48452">
    <property type="entry name" value="TPR-like"/>
    <property type="match status" value="1"/>
</dbReference>
<comment type="caution">
    <text evidence="1">The sequence shown here is derived from an EMBL/GenBank/DDBJ whole genome shotgun (WGS) entry which is preliminary data.</text>
</comment>
<organism evidence="1 2">
    <name type="scientific">Rickettsia felis str. Pedreira</name>
    <dbReference type="NCBI Taxonomy" id="1359196"/>
    <lineage>
        <taxon>Bacteria</taxon>
        <taxon>Pseudomonadati</taxon>
        <taxon>Pseudomonadota</taxon>
        <taxon>Alphaproteobacteria</taxon>
        <taxon>Rickettsiales</taxon>
        <taxon>Rickettsiaceae</taxon>
        <taxon>Rickettsieae</taxon>
        <taxon>Rickettsia</taxon>
        <taxon>spotted fever group</taxon>
    </lineage>
</organism>
<accession>A0A0F3MSQ3</accession>
<protein>
    <submittedName>
        <fullName evidence="1">TPR repeat family protein</fullName>
    </submittedName>
</protein>
<dbReference type="InterPro" id="IPR011990">
    <property type="entry name" value="TPR-like_helical_dom_sf"/>
</dbReference>
<dbReference type="SMART" id="SM00028">
    <property type="entry name" value="TPR"/>
    <property type="match status" value="3"/>
</dbReference>
<dbReference type="EMBL" id="LANQ01000001">
    <property type="protein sequence ID" value="KJV58482.1"/>
    <property type="molecule type" value="Genomic_DNA"/>
</dbReference>